<dbReference type="EMBL" id="MNCJ02000319">
    <property type="protein sequence ID" value="KAF5812000.1"/>
    <property type="molecule type" value="Genomic_DNA"/>
</dbReference>
<evidence type="ECO:0000313" key="2">
    <source>
        <dbReference type="Proteomes" id="UP000215914"/>
    </source>
</evidence>
<comment type="caution">
    <text evidence="1">The sequence shown here is derived from an EMBL/GenBank/DDBJ whole genome shotgun (WGS) entry which is preliminary data.</text>
</comment>
<dbReference type="Proteomes" id="UP000215914">
    <property type="component" value="Unassembled WGS sequence"/>
</dbReference>
<evidence type="ECO:0000313" key="1">
    <source>
        <dbReference type="EMBL" id="KAF5812000.1"/>
    </source>
</evidence>
<protein>
    <submittedName>
        <fullName evidence="1">Uncharacterized protein</fullName>
    </submittedName>
</protein>
<name>A0A9K3NTZ3_HELAN</name>
<gene>
    <name evidence="1" type="ORF">HanXRQr2_Chr04g0187761</name>
</gene>
<reference evidence="1" key="1">
    <citation type="journal article" date="2017" name="Nature">
        <title>The sunflower genome provides insights into oil metabolism, flowering and Asterid evolution.</title>
        <authorList>
            <person name="Badouin H."/>
            <person name="Gouzy J."/>
            <person name="Grassa C.J."/>
            <person name="Murat F."/>
            <person name="Staton S.E."/>
            <person name="Cottret L."/>
            <person name="Lelandais-Briere C."/>
            <person name="Owens G.L."/>
            <person name="Carrere S."/>
            <person name="Mayjonade B."/>
            <person name="Legrand L."/>
            <person name="Gill N."/>
            <person name="Kane N.C."/>
            <person name="Bowers J.E."/>
            <person name="Hubner S."/>
            <person name="Bellec A."/>
            <person name="Berard A."/>
            <person name="Berges H."/>
            <person name="Blanchet N."/>
            <person name="Boniface M.C."/>
            <person name="Brunel D."/>
            <person name="Catrice O."/>
            <person name="Chaidir N."/>
            <person name="Claudel C."/>
            <person name="Donnadieu C."/>
            <person name="Faraut T."/>
            <person name="Fievet G."/>
            <person name="Helmstetter N."/>
            <person name="King M."/>
            <person name="Knapp S.J."/>
            <person name="Lai Z."/>
            <person name="Le Paslier M.C."/>
            <person name="Lippi Y."/>
            <person name="Lorenzon L."/>
            <person name="Mandel J.R."/>
            <person name="Marage G."/>
            <person name="Marchand G."/>
            <person name="Marquand E."/>
            <person name="Bret-Mestries E."/>
            <person name="Morien E."/>
            <person name="Nambeesan S."/>
            <person name="Nguyen T."/>
            <person name="Pegot-Espagnet P."/>
            <person name="Pouilly N."/>
            <person name="Raftis F."/>
            <person name="Sallet E."/>
            <person name="Schiex T."/>
            <person name="Thomas J."/>
            <person name="Vandecasteele C."/>
            <person name="Vares D."/>
            <person name="Vear F."/>
            <person name="Vautrin S."/>
            <person name="Crespi M."/>
            <person name="Mangin B."/>
            <person name="Burke J.M."/>
            <person name="Salse J."/>
            <person name="Munos S."/>
            <person name="Vincourt P."/>
            <person name="Rieseberg L.H."/>
            <person name="Langlade N.B."/>
        </authorList>
    </citation>
    <scope>NUCLEOTIDE SEQUENCE</scope>
    <source>
        <tissue evidence="1">Leaves</tissue>
    </source>
</reference>
<reference evidence="1" key="2">
    <citation type="submission" date="2020-06" db="EMBL/GenBank/DDBJ databases">
        <title>Helianthus annuus Genome sequencing and assembly Release 2.</title>
        <authorList>
            <person name="Gouzy J."/>
            <person name="Langlade N."/>
            <person name="Munos S."/>
        </authorList>
    </citation>
    <scope>NUCLEOTIDE SEQUENCE</scope>
    <source>
        <tissue evidence="1">Leaves</tissue>
    </source>
</reference>
<accession>A0A9K3NTZ3</accession>
<dbReference type="Gramene" id="mRNA:HanXRQr2_Chr04g0187761">
    <property type="protein sequence ID" value="CDS:HanXRQr2_Chr04g0187761.1"/>
    <property type="gene ID" value="HanXRQr2_Chr04g0187761"/>
</dbReference>
<keyword evidence="2" id="KW-1185">Reference proteome</keyword>
<dbReference type="AlphaFoldDB" id="A0A9K3NTZ3"/>
<sequence>MSHSFSSFFSLPTGTFSSVPRTFSPATRTFSPATRTLSSATHSFTFACHFIIISKLSICLSLDYNIQIKTELAATRETGKIAHLN</sequence>
<proteinExistence type="predicted"/>
<organism evidence="1 2">
    <name type="scientific">Helianthus annuus</name>
    <name type="common">Common sunflower</name>
    <dbReference type="NCBI Taxonomy" id="4232"/>
    <lineage>
        <taxon>Eukaryota</taxon>
        <taxon>Viridiplantae</taxon>
        <taxon>Streptophyta</taxon>
        <taxon>Embryophyta</taxon>
        <taxon>Tracheophyta</taxon>
        <taxon>Spermatophyta</taxon>
        <taxon>Magnoliopsida</taxon>
        <taxon>eudicotyledons</taxon>
        <taxon>Gunneridae</taxon>
        <taxon>Pentapetalae</taxon>
        <taxon>asterids</taxon>
        <taxon>campanulids</taxon>
        <taxon>Asterales</taxon>
        <taxon>Asteraceae</taxon>
        <taxon>Asteroideae</taxon>
        <taxon>Heliantheae alliance</taxon>
        <taxon>Heliantheae</taxon>
        <taxon>Helianthus</taxon>
    </lineage>
</organism>